<evidence type="ECO:0000256" key="5">
    <source>
        <dbReference type="ARBA" id="ARBA00022723"/>
    </source>
</evidence>
<dbReference type="InterPro" id="IPR042057">
    <property type="entry name" value="Lipoxy_PLAT/LH2"/>
</dbReference>
<feature type="domain" description="Lipoxygenase" evidence="17">
    <location>
        <begin position="219"/>
        <end position="912"/>
    </location>
</feature>
<dbReference type="EMBL" id="NQVE01000162">
    <property type="protein sequence ID" value="RAL42852.1"/>
    <property type="molecule type" value="Genomic_DNA"/>
</dbReference>
<dbReference type="InterPro" id="IPR020833">
    <property type="entry name" value="LipOase_Fe_BS"/>
</dbReference>
<dbReference type="SUPFAM" id="SSF49723">
    <property type="entry name" value="Lipase/lipooxygenase domain (PLAT/LH2 domain)"/>
    <property type="match status" value="1"/>
</dbReference>
<dbReference type="InterPro" id="IPR000907">
    <property type="entry name" value="LipOase"/>
</dbReference>
<dbReference type="FunFam" id="1.20.245.10:FF:000002">
    <property type="entry name" value="Lipoxygenase"/>
    <property type="match status" value="1"/>
</dbReference>
<dbReference type="SUPFAM" id="SSF48484">
    <property type="entry name" value="Lipoxigenase"/>
    <property type="match status" value="1"/>
</dbReference>
<evidence type="ECO:0000256" key="10">
    <source>
        <dbReference type="ARBA" id="ARBA00023004"/>
    </source>
</evidence>
<dbReference type="Gene3D" id="1.20.245.10">
    <property type="entry name" value="Lipoxygenase-1, Domain 5"/>
    <property type="match status" value="1"/>
</dbReference>
<dbReference type="PANTHER" id="PTHR11771">
    <property type="entry name" value="LIPOXYGENASE"/>
    <property type="match status" value="1"/>
</dbReference>
<dbReference type="Pfam" id="PF01477">
    <property type="entry name" value="PLAT"/>
    <property type="match status" value="1"/>
</dbReference>
<evidence type="ECO:0000256" key="1">
    <source>
        <dbReference type="ARBA" id="ARBA00001962"/>
    </source>
</evidence>
<dbReference type="PROSITE" id="PS00081">
    <property type="entry name" value="LIPOXYGENASE_2"/>
    <property type="match status" value="1"/>
</dbReference>
<dbReference type="GO" id="GO:0034440">
    <property type="term" value="P:lipid oxidation"/>
    <property type="evidence" value="ECO:0007669"/>
    <property type="project" value="InterPro"/>
</dbReference>
<dbReference type="InterPro" id="IPR013819">
    <property type="entry name" value="LipOase_C"/>
</dbReference>
<feature type="domain" description="PLAT" evidence="16">
    <location>
        <begin position="93"/>
        <end position="216"/>
    </location>
</feature>
<gene>
    <name evidence="18" type="ORF">DM860_009359</name>
</gene>
<keyword evidence="6 15" id="KW-0925">Oxylipin biosynthesis</keyword>
<reference evidence="18 19" key="1">
    <citation type="submission" date="2018-06" db="EMBL/GenBank/DDBJ databases">
        <title>The Genome of Cuscuta australis (Dodder) Provides Insight into the Evolution of Plant Parasitism.</title>
        <authorList>
            <person name="Liu H."/>
        </authorList>
    </citation>
    <scope>NUCLEOTIDE SEQUENCE [LARGE SCALE GENOMIC DNA]</scope>
    <source>
        <strain evidence="19">cv. Yunnan</strain>
        <tissue evidence="18">Vines</tissue>
    </source>
</reference>
<comment type="caution">
    <text evidence="13">Lacks conserved residue(s) required for the propagation of feature annotation.</text>
</comment>
<keyword evidence="5 14" id="KW-0479">Metal-binding</keyword>
<name>A0A328DAI5_9ASTE</name>
<evidence type="ECO:0000256" key="11">
    <source>
        <dbReference type="ARBA" id="ARBA00023098"/>
    </source>
</evidence>
<dbReference type="Proteomes" id="UP000249390">
    <property type="component" value="Unassembled WGS sequence"/>
</dbReference>
<evidence type="ECO:0000256" key="9">
    <source>
        <dbReference type="ARBA" id="ARBA00023002"/>
    </source>
</evidence>
<comment type="function">
    <text evidence="15">Plant lipoxygenase may be involved in a number of diverse aspects of plant physiology including growth and development, pest resistance, and senescence or responses to wounding.</text>
</comment>
<dbReference type="Gene3D" id="4.10.375.10">
    <property type="entry name" value="Lipoxygenase-1, Domain 2"/>
    <property type="match status" value="1"/>
</dbReference>
<dbReference type="Gene3D" id="3.10.450.60">
    <property type="match status" value="1"/>
</dbReference>
<dbReference type="InterPro" id="IPR020834">
    <property type="entry name" value="LipOase_CS"/>
</dbReference>
<sequence length="912" mass="102905">MALANEFLAISAVMETAAPPYRISPKNALVNLPGRGRCGPLRRPWRRSAEGRRRMAVEAVSVEPRVFKMVAEKAVKYKVRATVTVRNKAPEGLLVDALIKSFDAFADKLGRNVVLELISCEIDPKTKGPKKSEPAVLKDWGDKAGAKAEIVSYSAEFEVDSNFGLPGAITMLNKHHQEFFLDSITVEGFSRGPVHFPCSSWIQSRKDLPKKRVFFSNQPYLPHETPEGLRALREEELRDLRGDGSGVRQLHDRIYDFDVYNDLGNPDKGIDYVRPTLGGDGNIPYPRRCRTGRVPCVTDTKCESRLEKPAQMYVPRDEQFEEPKRDAFLSARLRGTMHNLIPGLQVKLSAKKSDFGGFEDLDSIYGETLFRKLGIDQNLLERLPLPQLVRKFKDADIFKFNTPMILQKDKLAWLRDEEFGRQILAGICPVHVERLRTYPPISKLDPSQYGPVDSALKNEHILPYLNGMSVQEALDSNKLYIVDYHDIYLPFVDRINALDGRAVYATRTVLFLTGDGTLKPIAIELCLPGNGLASRSRVVTPNGNATSFWMWQIGKAHVWANDASVHQLVHHWLRTHAAMEVFILSAHRQMSAMHPIFKLLDPHMRYTLEINALARQSLISNEGVVESCFTPGRYAMQISSAAYKNFWRFDLENLPADLVRRGMAVPDPTQPHGLKLLIEDYPYATDGLLIWEAIQKYVTSYVNRYYPDADRVCSDRELQSWYAESVNVGHADMRNADWWPTLASPEDLCSILTTIIWLSSAQHAALNFGQYPYGGYLPNRPTLMRRLIPDENDPEYAGFVSDPEAYFFKALPSKLDATKLIAVIDTLSTHSPDEEYLGERQHPSTWTADAAMVEAFCELSADIVQIEEEIERRNRDPRLKNRCGAGVIPYELLAPSSPPGVTCRGVPNSVTI</sequence>
<evidence type="ECO:0000256" key="15">
    <source>
        <dbReference type="RuleBase" id="RU003975"/>
    </source>
</evidence>
<dbReference type="Gene3D" id="2.60.60.20">
    <property type="entry name" value="PLAT/LH2 domain"/>
    <property type="match status" value="1"/>
</dbReference>
<keyword evidence="19" id="KW-1185">Reference proteome</keyword>
<evidence type="ECO:0000256" key="2">
    <source>
        <dbReference type="ARBA" id="ARBA00009419"/>
    </source>
</evidence>
<dbReference type="EC" id="1.13.11.-" evidence="15"/>
<evidence type="ECO:0000256" key="8">
    <source>
        <dbReference type="ARBA" id="ARBA00022964"/>
    </source>
</evidence>
<dbReference type="GO" id="GO:0006633">
    <property type="term" value="P:fatty acid biosynthetic process"/>
    <property type="evidence" value="ECO:0007669"/>
    <property type="project" value="UniProtKB-KW"/>
</dbReference>
<dbReference type="Gene3D" id="4.10.372.10">
    <property type="entry name" value="Lipoxygenase-1, Domain 3"/>
    <property type="match status" value="1"/>
</dbReference>
<comment type="pathway">
    <text evidence="15">Lipid metabolism; oxylipin biosynthesis.</text>
</comment>
<dbReference type="GO" id="GO:0016702">
    <property type="term" value="F:oxidoreductase activity, acting on single donors with incorporation of molecular oxygen, incorporation of two atoms of oxygen"/>
    <property type="evidence" value="ECO:0007669"/>
    <property type="project" value="InterPro"/>
</dbReference>
<comment type="similarity">
    <text evidence="2 14">Belongs to the lipoxygenase family.</text>
</comment>
<protein>
    <recommendedName>
        <fullName evidence="15">Lipoxygenase</fullName>
        <ecNumber evidence="15">1.13.11.-</ecNumber>
    </recommendedName>
</protein>
<dbReference type="AlphaFoldDB" id="A0A328DAI5"/>
<evidence type="ECO:0000256" key="7">
    <source>
        <dbReference type="ARBA" id="ARBA00022832"/>
    </source>
</evidence>
<dbReference type="UniPathway" id="UPA00382"/>
<keyword evidence="11" id="KW-0443">Lipid metabolism</keyword>
<keyword evidence="8 14" id="KW-0223">Dioxygenase</keyword>
<organism evidence="18 19">
    <name type="scientific">Cuscuta australis</name>
    <dbReference type="NCBI Taxonomy" id="267555"/>
    <lineage>
        <taxon>Eukaryota</taxon>
        <taxon>Viridiplantae</taxon>
        <taxon>Streptophyta</taxon>
        <taxon>Embryophyta</taxon>
        <taxon>Tracheophyta</taxon>
        <taxon>Spermatophyta</taxon>
        <taxon>Magnoliopsida</taxon>
        <taxon>eudicotyledons</taxon>
        <taxon>Gunneridae</taxon>
        <taxon>Pentapetalae</taxon>
        <taxon>asterids</taxon>
        <taxon>lamiids</taxon>
        <taxon>Solanales</taxon>
        <taxon>Convolvulaceae</taxon>
        <taxon>Cuscuteae</taxon>
        <taxon>Cuscuta</taxon>
        <taxon>Cuscuta subgen. Grammica</taxon>
        <taxon>Cuscuta sect. Cleistogrammica</taxon>
    </lineage>
</organism>
<dbReference type="PROSITE" id="PS00711">
    <property type="entry name" value="LIPOXYGENASE_1"/>
    <property type="match status" value="1"/>
</dbReference>
<dbReference type="PRINTS" id="PR00087">
    <property type="entry name" value="LIPOXYGENASE"/>
</dbReference>
<comment type="cofactor">
    <cofactor evidence="1 14">
        <name>Fe cation</name>
        <dbReference type="ChEBI" id="CHEBI:24875"/>
    </cofactor>
</comment>
<dbReference type="FunFam" id="4.10.375.10:FF:000001">
    <property type="entry name" value="Lipoxygenase"/>
    <property type="match status" value="1"/>
</dbReference>
<evidence type="ECO:0000256" key="14">
    <source>
        <dbReference type="RuleBase" id="RU003974"/>
    </source>
</evidence>
<dbReference type="GO" id="GO:0046872">
    <property type="term" value="F:metal ion binding"/>
    <property type="evidence" value="ECO:0007669"/>
    <property type="project" value="UniProtKB-UniRule"/>
</dbReference>
<evidence type="ECO:0000256" key="13">
    <source>
        <dbReference type="PROSITE-ProRule" id="PRU00152"/>
    </source>
</evidence>
<dbReference type="PROSITE" id="PS50095">
    <property type="entry name" value="PLAT"/>
    <property type="match status" value="1"/>
</dbReference>
<dbReference type="CDD" id="cd01751">
    <property type="entry name" value="PLAT_LH2"/>
    <property type="match status" value="1"/>
</dbReference>
<proteinExistence type="inferred from homology"/>
<dbReference type="SMART" id="SM00308">
    <property type="entry name" value="LH2"/>
    <property type="match status" value="1"/>
</dbReference>
<dbReference type="InterPro" id="IPR036392">
    <property type="entry name" value="PLAT/LH2_dom_sf"/>
</dbReference>
<evidence type="ECO:0000313" key="19">
    <source>
        <dbReference type="Proteomes" id="UP000249390"/>
    </source>
</evidence>
<dbReference type="InterPro" id="IPR036226">
    <property type="entry name" value="LipOase_C_sf"/>
</dbReference>
<comment type="caution">
    <text evidence="18">The sequence shown here is derived from an EMBL/GenBank/DDBJ whole genome shotgun (WGS) entry which is preliminary data.</text>
</comment>
<keyword evidence="7" id="KW-0276">Fatty acid metabolism</keyword>
<keyword evidence="10 14" id="KW-0408">Iron</keyword>
<dbReference type="InterPro" id="IPR001246">
    <property type="entry name" value="LipOase_plant"/>
</dbReference>
<evidence type="ECO:0000259" key="16">
    <source>
        <dbReference type="PROSITE" id="PS50095"/>
    </source>
</evidence>
<accession>A0A328DAI5</accession>
<dbReference type="InterPro" id="IPR027433">
    <property type="entry name" value="Lipoxygenase_dom_3"/>
</dbReference>
<keyword evidence="12 15" id="KW-0275">Fatty acid biosynthesis</keyword>
<evidence type="ECO:0000256" key="3">
    <source>
        <dbReference type="ARBA" id="ARBA00011245"/>
    </source>
</evidence>
<evidence type="ECO:0000256" key="6">
    <source>
        <dbReference type="ARBA" id="ARBA00022767"/>
    </source>
</evidence>
<evidence type="ECO:0000313" key="18">
    <source>
        <dbReference type="EMBL" id="RAL42852.1"/>
    </source>
</evidence>
<evidence type="ECO:0000256" key="4">
    <source>
        <dbReference type="ARBA" id="ARBA00022516"/>
    </source>
</evidence>
<dbReference type="GO" id="GO:0031408">
    <property type="term" value="P:oxylipin biosynthetic process"/>
    <property type="evidence" value="ECO:0007669"/>
    <property type="project" value="UniProtKB-UniRule"/>
</dbReference>
<dbReference type="PRINTS" id="PR00468">
    <property type="entry name" value="PLTLPOXGNASE"/>
</dbReference>
<dbReference type="Pfam" id="PF00305">
    <property type="entry name" value="Lipoxygenase"/>
    <property type="match status" value="1"/>
</dbReference>
<evidence type="ECO:0000259" key="17">
    <source>
        <dbReference type="PROSITE" id="PS51393"/>
    </source>
</evidence>
<keyword evidence="9 14" id="KW-0560">Oxidoreductase</keyword>
<dbReference type="InterPro" id="IPR001024">
    <property type="entry name" value="PLAT/LH2_dom"/>
</dbReference>
<evidence type="ECO:0000256" key="12">
    <source>
        <dbReference type="ARBA" id="ARBA00023160"/>
    </source>
</evidence>
<dbReference type="PROSITE" id="PS51393">
    <property type="entry name" value="LIPOXYGENASE_3"/>
    <property type="match status" value="1"/>
</dbReference>
<keyword evidence="4 15" id="KW-0444">Lipid biosynthesis</keyword>
<comment type="subunit">
    <text evidence="3">Monomer.</text>
</comment>